<gene>
    <name evidence="4" type="primary">rplF</name>
    <name evidence="8" type="ORF">A3D09_01915</name>
</gene>
<dbReference type="InterPro" id="IPR002358">
    <property type="entry name" value="Ribosomal_uL6_CS"/>
</dbReference>
<keyword evidence="4 6" id="KW-0694">RNA-binding</keyword>
<evidence type="ECO:0000256" key="6">
    <source>
        <dbReference type="RuleBase" id="RU003870"/>
    </source>
</evidence>
<comment type="caution">
    <text evidence="8">The sequence shown here is derived from an EMBL/GenBank/DDBJ whole genome shotgun (WGS) entry which is preliminary data.</text>
</comment>
<keyword evidence="2 4" id="KW-0689">Ribosomal protein</keyword>
<organism evidence="8 9">
    <name type="scientific">Candidatus Collierbacteria bacterium RIFCSPHIGHO2_02_FULL_49_10</name>
    <dbReference type="NCBI Taxonomy" id="1817723"/>
    <lineage>
        <taxon>Bacteria</taxon>
        <taxon>Candidatus Collieribacteriota</taxon>
    </lineage>
</organism>
<proteinExistence type="inferred from homology"/>
<dbReference type="Gene3D" id="3.90.930.12">
    <property type="entry name" value="Ribosomal protein L6, alpha-beta domain"/>
    <property type="match status" value="2"/>
</dbReference>
<dbReference type="Pfam" id="PF00347">
    <property type="entry name" value="Ribosomal_L6"/>
    <property type="match status" value="2"/>
</dbReference>
<dbReference type="PANTHER" id="PTHR11655:SF14">
    <property type="entry name" value="LARGE RIBOSOMAL SUBUNIT PROTEIN UL6M"/>
    <property type="match status" value="1"/>
</dbReference>
<dbReference type="InterPro" id="IPR020040">
    <property type="entry name" value="Ribosomal_uL6_a/b-dom"/>
</dbReference>
<accession>A0A1F5EV05</accession>
<dbReference type="FunFam" id="3.90.930.12:FF:000001">
    <property type="entry name" value="50S ribosomal protein L6"/>
    <property type="match status" value="1"/>
</dbReference>
<evidence type="ECO:0000256" key="3">
    <source>
        <dbReference type="ARBA" id="ARBA00023274"/>
    </source>
</evidence>
<comment type="similarity">
    <text evidence="1 4 5">Belongs to the universal ribosomal protein uL6 family.</text>
</comment>
<dbReference type="PROSITE" id="PS00525">
    <property type="entry name" value="RIBOSOMAL_L6_1"/>
    <property type="match status" value="1"/>
</dbReference>
<dbReference type="GO" id="GO:0019843">
    <property type="term" value="F:rRNA binding"/>
    <property type="evidence" value="ECO:0007669"/>
    <property type="project" value="UniProtKB-UniRule"/>
</dbReference>
<feature type="domain" description="Large ribosomal subunit protein uL6 alpha-beta" evidence="7">
    <location>
        <begin position="90"/>
        <end position="164"/>
    </location>
</feature>
<dbReference type="NCBIfam" id="TIGR03654">
    <property type="entry name" value="L6_bact"/>
    <property type="match status" value="1"/>
</dbReference>
<dbReference type="PIRSF" id="PIRSF002162">
    <property type="entry name" value="Ribosomal_L6"/>
    <property type="match status" value="1"/>
</dbReference>
<name>A0A1F5EV05_9BACT</name>
<evidence type="ECO:0000256" key="2">
    <source>
        <dbReference type="ARBA" id="ARBA00022980"/>
    </source>
</evidence>
<dbReference type="InterPro" id="IPR036789">
    <property type="entry name" value="Ribosomal_uL6-like_a/b-dom_sf"/>
</dbReference>
<evidence type="ECO:0000259" key="7">
    <source>
        <dbReference type="Pfam" id="PF00347"/>
    </source>
</evidence>
<dbReference type="PANTHER" id="PTHR11655">
    <property type="entry name" value="60S/50S RIBOSOMAL PROTEIN L6/L9"/>
    <property type="match status" value="1"/>
</dbReference>
<dbReference type="HAMAP" id="MF_01365_B">
    <property type="entry name" value="Ribosomal_uL6_B"/>
    <property type="match status" value="1"/>
</dbReference>
<protein>
    <recommendedName>
        <fullName evidence="4">Large ribosomal subunit protein uL6</fullName>
    </recommendedName>
</protein>
<dbReference type="InterPro" id="IPR019906">
    <property type="entry name" value="Ribosomal_uL6_bac-type"/>
</dbReference>
<dbReference type="GO" id="GO:0002181">
    <property type="term" value="P:cytoplasmic translation"/>
    <property type="evidence" value="ECO:0007669"/>
    <property type="project" value="TreeGrafter"/>
</dbReference>
<feature type="domain" description="Large ribosomal subunit protein uL6 alpha-beta" evidence="7">
    <location>
        <begin position="12"/>
        <end position="82"/>
    </location>
</feature>
<dbReference type="Proteomes" id="UP000177390">
    <property type="component" value="Unassembled WGS sequence"/>
</dbReference>
<dbReference type="GO" id="GO:0003735">
    <property type="term" value="F:structural constituent of ribosome"/>
    <property type="evidence" value="ECO:0007669"/>
    <property type="project" value="UniProtKB-UniRule"/>
</dbReference>
<evidence type="ECO:0000256" key="4">
    <source>
        <dbReference type="HAMAP-Rule" id="MF_01365"/>
    </source>
</evidence>
<dbReference type="InterPro" id="IPR000702">
    <property type="entry name" value="Ribosomal_uL6-like"/>
</dbReference>
<reference evidence="8 9" key="1">
    <citation type="journal article" date="2016" name="Nat. Commun.">
        <title>Thousands of microbial genomes shed light on interconnected biogeochemical processes in an aquifer system.</title>
        <authorList>
            <person name="Anantharaman K."/>
            <person name="Brown C.T."/>
            <person name="Hug L.A."/>
            <person name="Sharon I."/>
            <person name="Castelle C.J."/>
            <person name="Probst A.J."/>
            <person name="Thomas B.C."/>
            <person name="Singh A."/>
            <person name="Wilkins M.J."/>
            <person name="Karaoz U."/>
            <person name="Brodie E.L."/>
            <person name="Williams K.H."/>
            <person name="Hubbard S.S."/>
            <person name="Banfield J.F."/>
        </authorList>
    </citation>
    <scope>NUCLEOTIDE SEQUENCE [LARGE SCALE GENOMIC DNA]</scope>
</reference>
<comment type="function">
    <text evidence="4 6">This protein binds to the 23S rRNA, and is important in its secondary structure. It is located near the subunit interface in the base of the L7/L12 stalk, and near the tRNA binding site of the peptidyltransferase center.</text>
</comment>
<dbReference type="SUPFAM" id="SSF56053">
    <property type="entry name" value="Ribosomal protein L6"/>
    <property type="match status" value="2"/>
</dbReference>
<evidence type="ECO:0000256" key="1">
    <source>
        <dbReference type="ARBA" id="ARBA00009356"/>
    </source>
</evidence>
<comment type="subunit">
    <text evidence="4">Part of the 50S ribosomal subunit.</text>
</comment>
<evidence type="ECO:0000313" key="9">
    <source>
        <dbReference type="Proteomes" id="UP000177390"/>
    </source>
</evidence>
<dbReference type="GO" id="GO:0022625">
    <property type="term" value="C:cytosolic large ribosomal subunit"/>
    <property type="evidence" value="ECO:0007669"/>
    <property type="project" value="UniProtKB-UniRule"/>
</dbReference>
<sequence length="181" mass="19251">MSRIGSKPIILPESVKVEIKDGKLFIAGPKGNLVVALPEKITAQLEGTHLKLSRHGEDKFARAYHGLGRSLANNAVLGVSQGFTKELELVGTGYRVAASGESLVFSLGFSHPITFGAVAGVTFATEGNNKVKITGIDKQLVGQVAANIRKLREPEPYKGKGIRYSDEVVRRKAGKAAAKTA</sequence>
<dbReference type="AlphaFoldDB" id="A0A1F5EV05"/>
<keyword evidence="3 4" id="KW-0687">Ribonucleoprotein</keyword>
<dbReference type="EMBL" id="MFAH01000034">
    <property type="protein sequence ID" value="OGD71106.1"/>
    <property type="molecule type" value="Genomic_DNA"/>
</dbReference>
<keyword evidence="4 6" id="KW-0699">rRNA-binding</keyword>
<evidence type="ECO:0000256" key="5">
    <source>
        <dbReference type="RuleBase" id="RU003869"/>
    </source>
</evidence>
<dbReference type="PRINTS" id="PR00059">
    <property type="entry name" value="RIBOSOMALL6"/>
</dbReference>
<evidence type="ECO:0000313" key="8">
    <source>
        <dbReference type="EMBL" id="OGD71106.1"/>
    </source>
</evidence>